<keyword evidence="3 7" id="KW-0228">DNA excision</keyword>
<evidence type="ECO:0000256" key="6">
    <source>
        <dbReference type="ARBA" id="ARBA00023236"/>
    </source>
</evidence>
<evidence type="ECO:0000313" key="12">
    <source>
        <dbReference type="EMBL" id="MEQ2563744.1"/>
    </source>
</evidence>
<dbReference type="InterPro" id="IPR047296">
    <property type="entry name" value="GIY-YIG_UvrC_Cho"/>
</dbReference>
<dbReference type="InterPro" id="IPR001162">
    <property type="entry name" value="UvrC_RNase_H_dom"/>
</dbReference>
<dbReference type="InterPro" id="IPR004791">
    <property type="entry name" value="UvrC"/>
</dbReference>
<dbReference type="Gene3D" id="4.10.860.10">
    <property type="entry name" value="UVR domain"/>
    <property type="match status" value="1"/>
</dbReference>
<comment type="subcellular location">
    <subcellularLocation>
        <location evidence="7">Cytoplasm</location>
    </subcellularLocation>
</comment>
<evidence type="ECO:0000256" key="5">
    <source>
        <dbReference type="ARBA" id="ARBA00023204"/>
    </source>
</evidence>
<dbReference type="SUPFAM" id="SSF46600">
    <property type="entry name" value="C-terminal UvrC-binding domain of UvrB"/>
    <property type="match status" value="1"/>
</dbReference>
<evidence type="ECO:0000259" key="10">
    <source>
        <dbReference type="PROSITE" id="PS50164"/>
    </source>
</evidence>
<keyword evidence="5 7" id="KW-0234">DNA repair</keyword>
<evidence type="ECO:0000256" key="8">
    <source>
        <dbReference type="SAM" id="Coils"/>
    </source>
</evidence>
<comment type="function">
    <text evidence="7">The UvrABC repair system catalyzes the recognition and processing of DNA lesions. UvrC both incises the 5' and 3' sides of the lesion. The N-terminal half is responsible for the 3' incision and the C-terminal half is responsible for the 5' incision.</text>
</comment>
<comment type="similarity">
    <text evidence="7">Belongs to the UvrC family.</text>
</comment>
<evidence type="ECO:0000256" key="1">
    <source>
        <dbReference type="ARBA" id="ARBA00022490"/>
    </source>
</evidence>
<dbReference type="PROSITE" id="PS50165">
    <property type="entry name" value="UVRC"/>
    <property type="match status" value="1"/>
</dbReference>
<name>A0ABV1HNQ6_9FIRM</name>
<feature type="coiled-coil region" evidence="8">
    <location>
        <begin position="201"/>
        <end position="228"/>
    </location>
</feature>
<dbReference type="CDD" id="cd10434">
    <property type="entry name" value="GIY-YIG_UvrC_Cho"/>
    <property type="match status" value="1"/>
</dbReference>
<dbReference type="Pfam" id="PF22920">
    <property type="entry name" value="UvrC_RNaseH"/>
    <property type="match status" value="1"/>
</dbReference>
<dbReference type="InterPro" id="IPR010994">
    <property type="entry name" value="RuvA_2-like"/>
</dbReference>
<dbReference type="PANTHER" id="PTHR30562:SF1">
    <property type="entry name" value="UVRABC SYSTEM PROTEIN C"/>
    <property type="match status" value="1"/>
</dbReference>
<dbReference type="Pfam" id="PF14520">
    <property type="entry name" value="HHH_5"/>
    <property type="match status" value="1"/>
</dbReference>
<organism evidence="12 13">
    <name type="scientific">Ventrimonas faecis</name>
    <dbReference type="NCBI Taxonomy" id="3133170"/>
    <lineage>
        <taxon>Bacteria</taxon>
        <taxon>Bacillati</taxon>
        <taxon>Bacillota</taxon>
        <taxon>Clostridia</taxon>
        <taxon>Lachnospirales</taxon>
        <taxon>Lachnospiraceae</taxon>
        <taxon>Ventrimonas</taxon>
    </lineage>
</organism>
<dbReference type="InterPro" id="IPR038476">
    <property type="entry name" value="UvrC_RNase_H_dom_sf"/>
</dbReference>
<gene>
    <name evidence="7 12" type="primary">uvrC</name>
    <name evidence="12" type="ORF">WMO41_11330</name>
</gene>
<keyword evidence="8" id="KW-0175">Coiled coil</keyword>
<feature type="domain" description="UVR" evidence="9">
    <location>
        <begin position="205"/>
        <end position="240"/>
    </location>
</feature>
<comment type="subunit">
    <text evidence="7">Interacts with UvrB in an incision complex.</text>
</comment>
<dbReference type="PANTHER" id="PTHR30562">
    <property type="entry name" value="UVRC/OXIDOREDUCTASE"/>
    <property type="match status" value="1"/>
</dbReference>
<evidence type="ECO:0000259" key="11">
    <source>
        <dbReference type="PROSITE" id="PS50165"/>
    </source>
</evidence>
<keyword evidence="13" id="KW-1185">Reference proteome</keyword>
<dbReference type="Proteomes" id="UP001437460">
    <property type="component" value="Unassembled WGS sequence"/>
</dbReference>
<dbReference type="Gene3D" id="3.40.1440.10">
    <property type="entry name" value="GIY-YIG endonuclease"/>
    <property type="match status" value="1"/>
</dbReference>
<sequence>MLFDIEEELKKLPSQPGVYIMHDAKDEIIYVGKAIRLKNRVRQYFQSSRGKTAKIQQMVSRIARFEYIVTDSELEALVLECNLIKEHQPRYNTMLKDDKAYPYIRVTVGEDFPRVQFARTMKKDKSRYFGPYTSAGAVKDTIDLIHKLYKVRTCNRFLPRDIGKDRPCLNYHIKQCDAPCQGYISREEYAEHIRQVLEFLNGHYDNLLKRLENQMMEAAEKMEYEKAAEYRDLLASVKKVAQKQKITSSSMEDRDIIAMAMNDTDAVVQVFFVREGKLIGRDHFGIRIGAEKDKSQILTSFVKQFYAGTPFLPKELWIQQEIEDMEVIEQWLSARKGQKVRIVVPKKGEKERLVELAQKNASMVLRQDFERNQRDEMRTIGAMNEVASWLGLTGVRRMEAFDISNISGYESVGSMVVYEDGKPKRSDYRKFRIKTVIGPNDYASMREVLTRRFTHGLEELSQLKEQGVEKKFGSFTRFPDILMMDGGRGQVNIAEEVLSELGLSIPVCGMVKDDNHRTRGLYYQNVEIPIDRHSEGFRLITRIQDEAHRFAIEYHRSLRSKSQVRSVLDDIPGIGDTRRKALMKHFKSIEAVQAASEEELSQVPGMNRAAAESVYRFFRKKKDDAPIEIVEETGNT</sequence>
<dbReference type="SUPFAM" id="SSF82771">
    <property type="entry name" value="GIY-YIG endonuclease"/>
    <property type="match status" value="1"/>
</dbReference>
<dbReference type="EMBL" id="JBBMFJ010000024">
    <property type="protein sequence ID" value="MEQ2563744.1"/>
    <property type="molecule type" value="Genomic_DNA"/>
</dbReference>
<dbReference type="InterPro" id="IPR000305">
    <property type="entry name" value="GIY-YIG_endonuc"/>
</dbReference>
<dbReference type="SMART" id="SM00465">
    <property type="entry name" value="GIYc"/>
    <property type="match status" value="1"/>
</dbReference>
<comment type="caution">
    <text evidence="12">The sequence shown here is derived from an EMBL/GenBank/DDBJ whole genome shotgun (WGS) entry which is preliminary data.</text>
</comment>
<keyword evidence="1 7" id="KW-0963">Cytoplasm</keyword>
<dbReference type="HAMAP" id="MF_00203">
    <property type="entry name" value="UvrC"/>
    <property type="match status" value="1"/>
</dbReference>
<reference evidence="12 13" key="1">
    <citation type="submission" date="2024-03" db="EMBL/GenBank/DDBJ databases">
        <title>Human intestinal bacterial collection.</title>
        <authorList>
            <person name="Pauvert C."/>
            <person name="Hitch T.C.A."/>
            <person name="Clavel T."/>
        </authorList>
    </citation>
    <scope>NUCLEOTIDE SEQUENCE [LARGE SCALE GENOMIC DNA]</scope>
    <source>
        <strain evidence="12 13">CLA-AP-H27</strain>
    </source>
</reference>
<dbReference type="Gene3D" id="1.10.150.20">
    <property type="entry name" value="5' to 3' exonuclease, C-terminal subdomain"/>
    <property type="match status" value="1"/>
</dbReference>
<evidence type="ECO:0000313" key="13">
    <source>
        <dbReference type="Proteomes" id="UP001437460"/>
    </source>
</evidence>
<dbReference type="PROSITE" id="PS50151">
    <property type="entry name" value="UVR"/>
    <property type="match status" value="1"/>
</dbReference>
<dbReference type="Pfam" id="PF08459">
    <property type="entry name" value="UvrC_RNaseH_dom"/>
    <property type="match status" value="1"/>
</dbReference>
<keyword evidence="2 7" id="KW-0227">DNA damage</keyword>
<dbReference type="PROSITE" id="PS50164">
    <property type="entry name" value="GIY_YIG"/>
    <property type="match status" value="1"/>
</dbReference>
<feature type="domain" description="GIY-YIG" evidence="10">
    <location>
        <begin position="14"/>
        <end position="93"/>
    </location>
</feature>
<evidence type="ECO:0000256" key="4">
    <source>
        <dbReference type="ARBA" id="ARBA00022881"/>
    </source>
</evidence>
<dbReference type="Pfam" id="PF02151">
    <property type="entry name" value="UVR"/>
    <property type="match status" value="1"/>
</dbReference>
<evidence type="ECO:0000256" key="2">
    <source>
        <dbReference type="ARBA" id="ARBA00022763"/>
    </source>
</evidence>
<dbReference type="NCBIfam" id="NF001824">
    <property type="entry name" value="PRK00558.1-5"/>
    <property type="match status" value="1"/>
</dbReference>
<evidence type="ECO:0000256" key="7">
    <source>
        <dbReference type="HAMAP-Rule" id="MF_00203"/>
    </source>
</evidence>
<evidence type="ECO:0000259" key="9">
    <source>
        <dbReference type="PROSITE" id="PS50151"/>
    </source>
</evidence>
<feature type="domain" description="UvrC family homology region profile" evidence="11">
    <location>
        <begin position="256"/>
        <end position="498"/>
    </location>
</feature>
<evidence type="ECO:0000256" key="3">
    <source>
        <dbReference type="ARBA" id="ARBA00022769"/>
    </source>
</evidence>
<dbReference type="InterPro" id="IPR035901">
    <property type="entry name" value="GIY-YIG_endonuc_sf"/>
</dbReference>
<dbReference type="NCBIfam" id="TIGR00194">
    <property type="entry name" value="uvrC"/>
    <property type="match status" value="1"/>
</dbReference>
<dbReference type="Pfam" id="PF01541">
    <property type="entry name" value="GIY-YIG"/>
    <property type="match status" value="1"/>
</dbReference>
<dbReference type="InterPro" id="IPR036876">
    <property type="entry name" value="UVR_dom_sf"/>
</dbReference>
<keyword evidence="4 7" id="KW-0267">Excision nuclease</keyword>
<proteinExistence type="inferred from homology"/>
<dbReference type="Gene3D" id="3.30.420.340">
    <property type="entry name" value="UvrC, RNAse H endonuclease domain"/>
    <property type="match status" value="1"/>
</dbReference>
<dbReference type="RefSeq" id="WP_177292012.1">
    <property type="nucleotide sequence ID" value="NZ_JBBMFJ010000024.1"/>
</dbReference>
<dbReference type="InterPro" id="IPR001943">
    <property type="entry name" value="UVR_dom"/>
</dbReference>
<accession>A0ABV1HNQ6</accession>
<dbReference type="InterPro" id="IPR050066">
    <property type="entry name" value="UvrABC_protein_C"/>
</dbReference>
<dbReference type="SUPFAM" id="SSF47781">
    <property type="entry name" value="RuvA domain 2-like"/>
    <property type="match status" value="1"/>
</dbReference>
<protein>
    <recommendedName>
        <fullName evidence="7">UvrABC system protein C</fullName>
        <shortName evidence="7">Protein UvrC</shortName>
    </recommendedName>
    <alternativeName>
        <fullName evidence="7">Excinuclease ABC subunit C</fullName>
    </alternativeName>
</protein>
<keyword evidence="6 7" id="KW-0742">SOS response</keyword>